<dbReference type="AlphaFoldDB" id="A0A0R3DNW1"/>
<dbReference type="Proteomes" id="UP000051936">
    <property type="component" value="Unassembled WGS sequence"/>
</dbReference>
<accession>A0A0R3DNW1</accession>
<name>A0A0R3DNW1_9BRAD</name>
<reference evidence="1 2" key="1">
    <citation type="submission" date="2015-09" db="EMBL/GenBank/DDBJ databases">
        <title>Draft Genome Sequence of Bradyrhizobium manausense Strain BR 3351T, a Novel Symbiotic Nitrogen-Fixing Alphaproteobacterium Isolated from Brazilian Amazon Rain Forest.</title>
        <authorList>
            <person name="De Araujo J.L."/>
            <person name="Zilli J.E."/>
        </authorList>
    </citation>
    <scope>NUCLEOTIDE SEQUENCE [LARGE SCALE GENOMIC DNA]</scope>
    <source>
        <strain evidence="1 2">BR3351</strain>
    </source>
</reference>
<protein>
    <submittedName>
        <fullName evidence="1">Uncharacterized protein</fullName>
    </submittedName>
</protein>
<gene>
    <name evidence="1" type="ORF">AOQ71_21575</name>
</gene>
<keyword evidence="2" id="KW-1185">Reference proteome</keyword>
<evidence type="ECO:0000313" key="2">
    <source>
        <dbReference type="Proteomes" id="UP000051936"/>
    </source>
</evidence>
<sequence length="79" mass="8799">MPYYSFDLVVGDEFKNQGGLILENIEVAADRAEQLAIELSVVRPDLKSNGCSVRVTSADSTEIYRTPLDPIPSWIKVRT</sequence>
<proteinExistence type="predicted"/>
<dbReference type="OrthoDB" id="8239493at2"/>
<dbReference type="EMBL" id="LJYG01000091">
    <property type="protein sequence ID" value="KRQ08994.1"/>
    <property type="molecule type" value="Genomic_DNA"/>
</dbReference>
<dbReference type="RefSeq" id="WP_057750715.1">
    <property type="nucleotide sequence ID" value="NZ_LJYG01000091.1"/>
</dbReference>
<comment type="caution">
    <text evidence="1">The sequence shown here is derived from an EMBL/GenBank/DDBJ whole genome shotgun (WGS) entry which is preliminary data.</text>
</comment>
<evidence type="ECO:0000313" key="1">
    <source>
        <dbReference type="EMBL" id="KRQ08994.1"/>
    </source>
</evidence>
<organism evidence="1 2">
    <name type="scientific">Bradyrhizobium manausense</name>
    <dbReference type="NCBI Taxonomy" id="989370"/>
    <lineage>
        <taxon>Bacteria</taxon>
        <taxon>Pseudomonadati</taxon>
        <taxon>Pseudomonadota</taxon>
        <taxon>Alphaproteobacteria</taxon>
        <taxon>Hyphomicrobiales</taxon>
        <taxon>Nitrobacteraceae</taxon>
        <taxon>Bradyrhizobium</taxon>
    </lineage>
</organism>